<protein>
    <recommendedName>
        <fullName evidence="5">Lipoprotein</fullName>
    </recommendedName>
</protein>
<feature type="signal peptide" evidence="2">
    <location>
        <begin position="1"/>
        <end position="19"/>
    </location>
</feature>
<gene>
    <name evidence="3" type="ORF">GN157_13550</name>
</gene>
<feature type="chain" id="PRO_5026889589" description="Lipoprotein" evidence="2">
    <location>
        <begin position="20"/>
        <end position="181"/>
    </location>
</feature>
<dbReference type="EMBL" id="WOWP01000054">
    <property type="protein sequence ID" value="MUV04736.1"/>
    <property type="molecule type" value="Genomic_DNA"/>
</dbReference>
<dbReference type="OrthoDB" id="1376295at2"/>
<evidence type="ECO:0000256" key="2">
    <source>
        <dbReference type="SAM" id="SignalP"/>
    </source>
</evidence>
<organism evidence="3 4">
    <name type="scientific">Flavobacterium rakeshii</name>
    <dbReference type="NCBI Taxonomy" id="1038845"/>
    <lineage>
        <taxon>Bacteria</taxon>
        <taxon>Pseudomonadati</taxon>
        <taxon>Bacteroidota</taxon>
        <taxon>Flavobacteriia</taxon>
        <taxon>Flavobacteriales</taxon>
        <taxon>Flavobacteriaceae</taxon>
        <taxon>Flavobacterium</taxon>
    </lineage>
</organism>
<keyword evidence="2" id="KW-0732">Signal</keyword>
<name>A0A6N8HGE9_9FLAO</name>
<dbReference type="Proteomes" id="UP000433945">
    <property type="component" value="Unassembled WGS sequence"/>
</dbReference>
<sequence length="181" mass="20633">MRINKIVLLLLTAVLFIQCDTVNSVFGGSSKSSSRSKTSTSRTKTSTSGSRAHYNIQHRDDFLSVSDREKESILKESKATEDQYSLLVFTKNFKGEKIVVTSQEKKLFSGYLISNIKTGYADKLTIDNTKDVWVYDNLTKKEIVIDSKEAKKHKFIYLQKDNSNKESPFILIYSNTLRPLD</sequence>
<dbReference type="RefSeq" id="WP_157484059.1">
    <property type="nucleotide sequence ID" value="NZ_WOWP01000054.1"/>
</dbReference>
<evidence type="ECO:0000313" key="4">
    <source>
        <dbReference type="Proteomes" id="UP000433945"/>
    </source>
</evidence>
<evidence type="ECO:0008006" key="5">
    <source>
        <dbReference type="Google" id="ProtNLM"/>
    </source>
</evidence>
<feature type="region of interest" description="Disordered" evidence="1">
    <location>
        <begin position="26"/>
        <end position="50"/>
    </location>
</feature>
<dbReference type="AlphaFoldDB" id="A0A6N8HGE9"/>
<accession>A0A6N8HGE9</accession>
<keyword evidence="4" id="KW-1185">Reference proteome</keyword>
<comment type="caution">
    <text evidence="3">The sequence shown here is derived from an EMBL/GenBank/DDBJ whole genome shotgun (WGS) entry which is preliminary data.</text>
</comment>
<evidence type="ECO:0000256" key="1">
    <source>
        <dbReference type="SAM" id="MobiDB-lite"/>
    </source>
</evidence>
<reference evidence="3 4" key="1">
    <citation type="submission" date="2019-12" db="EMBL/GenBank/DDBJ databases">
        <authorList>
            <person name="Sun J.-Q."/>
        </authorList>
    </citation>
    <scope>NUCLEOTIDE SEQUENCE [LARGE SCALE GENOMIC DNA]</scope>
    <source>
        <strain evidence="3 4">JCM 17928</strain>
    </source>
</reference>
<feature type="compositionally biased region" description="Low complexity" evidence="1">
    <location>
        <begin position="27"/>
        <end position="50"/>
    </location>
</feature>
<evidence type="ECO:0000313" key="3">
    <source>
        <dbReference type="EMBL" id="MUV04736.1"/>
    </source>
</evidence>
<proteinExistence type="predicted"/>